<reference evidence="6" key="2">
    <citation type="submission" date="2015-07" db="EMBL/GenBank/DDBJ databases">
        <title>Contrasting host-pathogen interactions and genome evolution in two generalist and specialist microsporidian pathogens of mosquitoes.</title>
        <authorList>
            <consortium name="The Broad Institute Genomics Platform"/>
            <consortium name="The Broad Institute Genome Sequencing Center for Infectious Disease"/>
            <person name="Cuomo C.A."/>
            <person name="Sanscrainte N.D."/>
            <person name="Goldberg J.M."/>
            <person name="Heiman D."/>
            <person name="Young S."/>
            <person name="Zeng Q."/>
            <person name="Becnel J.J."/>
            <person name="Birren B.W."/>
        </authorList>
    </citation>
    <scope>NUCLEOTIDE SEQUENCE [LARGE SCALE GENOMIC DNA]</scope>
    <source>
        <strain evidence="6">USNM 41457</strain>
    </source>
</reference>
<evidence type="ECO:0000256" key="4">
    <source>
        <dbReference type="SAM" id="Coils"/>
    </source>
</evidence>
<dbReference type="InterPro" id="IPR002699">
    <property type="entry name" value="V_ATPase_D"/>
</dbReference>
<dbReference type="STRING" id="1003232.J9DND7"/>
<proteinExistence type="inferred from homology"/>
<keyword evidence="4" id="KW-0175">Coiled coil</keyword>
<feature type="coiled-coil region" evidence="4">
    <location>
        <begin position="23"/>
        <end position="64"/>
    </location>
</feature>
<dbReference type="PANTHER" id="PTHR11671">
    <property type="entry name" value="V-TYPE ATP SYNTHASE SUBUNIT D"/>
    <property type="match status" value="1"/>
</dbReference>
<dbReference type="GO" id="GO:0000221">
    <property type="term" value="C:vacuolar proton-transporting V-type ATPase, V1 domain"/>
    <property type="evidence" value="ECO:0007669"/>
    <property type="project" value="EnsemblFungi"/>
</dbReference>
<accession>J9DND7</accession>
<dbReference type="OMA" id="REEFFRM"/>
<dbReference type="Pfam" id="PF01813">
    <property type="entry name" value="ATP-synt_D"/>
    <property type="match status" value="1"/>
</dbReference>
<dbReference type="GO" id="GO:0046961">
    <property type="term" value="F:proton-transporting ATPase activity, rotational mechanism"/>
    <property type="evidence" value="ECO:0007669"/>
    <property type="project" value="EnsemblFungi"/>
</dbReference>
<dbReference type="GO" id="GO:0007035">
    <property type="term" value="P:vacuolar acidification"/>
    <property type="evidence" value="ECO:0007669"/>
    <property type="project" value="EnsemblFungi"/>
</dbReference>
<evidence type="ECO:0000256" key="1">
    <source>
        <dbReference type="ARBA" id="ARBA00005850"/>
    </source>
</evidence>
<sequence>MTNDQRLHVFPTRMNLTTTKVRLKSAEKGYTLLKRKSDALQKRHRDTQALLAQKRKEIENITRDAFFSLTEAEFHGANFNMYIHECKKIPTTVLVETEQVSGVILPKFTLNIPNNPVKFLDKSGTCLVKCRSKFLSVLKLLIELVSLQNSFIILEEVLKSVNRRVNALEFLLIPRLENTVNYINAELDEQDREEFFRLKKIQNLKKKDEEDEK</sequence>
<keyword evidence="3" id="KW-0406">Ion transport</keyword>
<comment type="similarity">
    <text evidence="1">Belongs to the V-ATPase D subunit family.</text>
</comment>
<evidence type="ECO:0000256" key="2">
    <source>
        <dbReference type="ARBA" id="ARBA00022448"/>
    </source>
</evidence>
<dbReference type="Proteomes" id="UP000003163">
    <property type="component" value="Unassembled WGS sequence"/>
</dbReference>
<comment type="caution">
    <text evidence="5">The sequence shown here is derived from an EMBL/GenBank/DDBJ whole genome shotgun (WGS) entry which is preliminary data.</text>
</comment>
<name>J9DND7_EDHAE</name>
<dbReference type="VEuPathDB" id="MicrosporidiaDB:EDEG_02726"/>
<dbReference type="Gene3D" id="1.10.287.3240">
    <property type="match status" value="1"/>
</dbReference>
<protein>
    <submittedName>
        <fullName evidence="5">V-type ATPase, D subunit</fullName>
    </submittedName>
</protein>
<dbReference type="AlphaFoldDB" id="J9DND7"/>
<dbReference type="OrthoDB" id="7676488at2759"/>
<dbReference type="FunCoup" id="J9DND7">
    <property type="interactions" value="98"/>
</dbReference>
<dbReference type="GO" id="GO:0045121">
    <property type="term" value="C:membrane raft"/>
    <property type="evidence" value="ECO:0007669"/>
    <property type="project" value="EnsemblFungi"/>
</dbReference>
<dbReference type="EMBL" id="AFBI03000052">
    <property type="protein sequence ID" value="EJW02902.1"/>
    <property type="molecule type" value="Genomic_DNA"/>
</dbReference>
<keyword evidence="6" id="KW-1185">Reference proteome</keyword>
<evidence type="ECO:0000256" key="3">
    <source>
        <dbReference type="ARBA" id="ARBA00023065"/>
    </source>
</evidence>
<evidence type="ECO:0000313" key="5">
    <source>
        <dbReference type="EMBL" id="EJW02902.1"/>
    </source>
</evidence>
<dbReference type="InParanoid" id="J9DND7"/>
<evidence type="ECO:0000313" key="6">
    <source>
        <dbReference type="Proteomes" id="UP000003163"/>
    </source>
</evidence>
<dbReference type="GO" id="GO:0000329">
    <property type="term" value="C:fungal-type vacuole membrane"/>
    <property type="evidence" value="ECO:0007669"/>
    <property type="project" value="EnsemblFungi"/>
</dbReference>
<organism evidence="5 6">
    <name type="scientific">Edhazardia aedis (strain USNM 41457)</name>
    <name type="common">Microsporidian parasite</name>
    <dbReference type="NCBI Taxonomy" id="1003232"/>
    <lineage>
        <taxon>Eukaryota</taxon>
        <taxon>Fungi</taxon>
        <taxon>Fungi incertae sedis</taxon>
        <taxon>Microsporidia</taxon>
        <taxon>Edhazardia</taxon>
    </lineage>
</organism>
<gene>
    <name evidence="5" type="ORF">EDEG_02726</name>
</gene>
<reference evidence="5 6" key="1">
    <citation type="submission" date="2011-08" db="EMBL/GenBank/DDBJ databases">
        <authorList>
            <person name="Liu Z.J."/>
            <person name="Shi F.L."/>
            <person name="Lu J.Q."/>
            <person name="Li M."/>
            <person name="Wang Z.L."/>
        </authorList>
    </citation>
    <scope>NUCLEOTIDE SEQUENCE [LARGE SCALE GENOMIC DNA]</scope>
    <source>
        <strain evidence="5 6">USNM 41457</strain>
    </source>
</reference>
<dbReference type="NCBIfam" id="TIGR00309">
    <property type="entry name" value="V_ATPase_subD"/>
    <property type="match status" value="1"/>
</dbReference>
<dbReference type="HOGENOM" id="CLU_069688_0_1_1"/>
<keyword evidence="2" id="KW-0813">Transport</keyword>